<organism evidence="1 2">
    <name type="scientific">Hymenobacter defluvii</name>
    <dbReference type="NCBI Taxonomy" id="2054411"/>
    <lineage>
        <taxon>Bacteria</taxon>
        <taxon>Pseudomonadati</taxon>
        <taxon>Bacteroidota</taxon>
        <taxon>Cytophagia</taxon>
        <taxon>Cytophagales</taxon>
        <taxon>Hymenobacteraceae</taxon>
        <taxon>Hymenobacter</taxon>
    </lineage>
</organism>
<comment type="caution">
    <text evidence="1">The sequence shown here is derived from an EMBL/GenBank/DDBJ whole genome shotgun (WGS) entry which is preliminary data.</text>
</comment>
<dbReference type="InterPro" id="IPR052949">
    <property type="entry name" value="PA_immunity-related"/>
</dbReference>
<reference evidence="1 2" key="1">
    <citation type="submission" date="2021-03" db="EMBL/GenBank/DDBJ databases">
        <authorList>
            <person name="Kim M.K."/>
        </authorList>
    </citation>
    <scope>NUCLEOTIDE SEQUENCE [LARGE SCALE GENOMIC DNA]</scope>
    <source>
        <strain evidence="1 2">BT507</strain>
    </source>
</reference>
<dbReference type="EMBL" id="JAGETX010000002">
    <property type="protein sequence ID" value="MBO3270067.1"/>
    <property type="molecule type" value="Genomic_DNA"/>
</dbReference>
<dbReference type="PANTHER" id="PTHR42999">
    <property type="entry name" value="ANTIBIOTIC RESISTANCE PROTEIN MCBG"/>
    <property type="match status" value="1"/>
</dbReference>
<dbReference type="RefSeq" id="WP_208306689.1">
    <property type="nucleotide sequence ID" value="NZ_JAGETX010000002.1"/>
</dbReference>
<accession>A0ABS3T8U2</accession>
<proteinExistence type="predicted"/>
<dbReference type="InterPro" id="IPR001646">
    <property type="entry name" value="5peptide_repeat"/>
</dbReference>
<keyword evidence="2" id="KW-1185">Reference proteome</keyword>
<dbReference type="Pfam" id="PF13599">
    <property type="entry name" value="Pentapeptide_4"/>
    <property type="match status" value="1"/>
</dbReference>
<name>A0ABS3T8U2_9BACT</name>
<dbReference type="Proteomes" id="UP000670527">
    <property type="component" value="Unassembled WGS sequence"/>
</dbReference>
<gene>
    <name evidence="1" type="ORF">J4D97_05340</name>
</gene>
<protein>
    <submittedName>
        <fullName evidence="1">Pentapeptide repeat-containing protein</fullName>
    </submittedName>
</protein>
<sequence length="197" mass="22166">MKKPSPPKRPTIYLPENTFERWTADQLKVETEWEQCLFVDCNFTEADLRHKRFIDCRFERCNLSLATLTGAGLQGVQFMECKLTGVQFAACQDMLFSVDFDKCQLHYASFAGKKLRGTSFRHCSCTEADFTQADLSNASFAHATLGRAIFHHTQLSGADFTTATDFTIDPENNPLRSARFTVAGLVGLVGKYDLVIE</sequence>
<evidence type="ECO:0000313" key="2">
    <source>
        <dbReference type="Proteomes" id="UP000670527"/>
    </source>
</evidence>
<evidence type="ECO:0000313" key="1">
    <source>
        <dbReference type="EMBL" id="MBO3270067.1"/>
    </source>
</evidence>
<dbReference type="SUPFAM" id="SSF141571">
    <property type="entry name" value="Pentapeptide repeat-like"/>
    <property type="match status" value="1"/>
</dbReference>
<dbReference type="PANTHER" id="PTHR42999:SF1">
    <property type="entry name" value="PENTAPEPTIDE REPEAT-CONTAINING PROTEIN"/>
    <property type="match status" value="1"/>
</dbReference>
<dbReference type="Gene3D" id="2.160.20.80">
    <property type="entry name" value="E3 ubiquitin-protein ligase SopA"/>
    <property type="match status" value="1"/>
</dbReference>